<comment type="function">
    <text evidence="9">Part of the twin-arginine translocation (Tat) system that transports large folded proteins containing a characteristic twin-arginine motif in their signal peptide across membranes. Together with TatC, TatB is part of a receptor directly interacting with Tat signal peptides. TatB may form an oligomeric binding site that transiently accommodates folded Tat precursor proteins before their translocation.</text>
</comment>
<keyword evidence="8 9" id="KW-0472">Membrane</keyword>
<evidence type="ECO:0000256" key="3">
    <source>
        <dbReference type="ARBA" id="ARBA00022475"/>
    </source>
</evidence>
<keyword evidence="3 9" id="KW-1003">Cell membrane</keyword>
<feature type="transmembrane region" description="Helical" evidence="11">
    <location>
        <begin position="59"/>
        <end position="79"/>
    </location>
</feature>
<keyword evidence="5 9" id="KW-0653">Protein transport</keyword>
<dbReference type="PRINTS" id="PR01506">
    <property type="entry name" value="TATBPROTEIN"/>
</dbReference>
<comment type="subcellular location">
    <subcellularLocation>
        <location evidence="9">Cell membrane</location>
        <topology evidence="9">Single-pass membrane protein</topology>
    </subcellularLocation>
    <subcellularLocation>
        <location evidence="1">Membrane</location>
        <topology evidence="1">Single-pass membrane protein</topology>
    </subcellularLocation>
</comment>
<dbReference type="Gene3D" id="1.20.5.3310">
    <property type="match status" value="1"/>
</dbReference>
<evidence type="ECO:0000256" key="4">
    <source>
        <dbReference type="ARBA" id="ARBA00022692"/>
    </source>
</evidence>
<keyword evidence="7 9" id="KW-0811">Translocation</keyword>
<comment type="similarity">
    <text evidence="9">Belongs to the TatB family.</text>
</comment>
<organism evidence="12 13">
    <name type="scientific">Actinomyces howellii</name>
    <dbReference type="NCBI Taxonomy" id="52771"/>
    <lineage>
        <taxon>Bacteria</taxon>
        <taxon>Bacillati</taxon>
        <taxon>Actinomycetota</taxon>
        <taxon>Actinomycetes</taxon>
        <taxon>Actinomycetales</taxon>
        <taxon>Actinomycetaceae</taxon>
        <taxon>Actinomyces</taxon>
    </lineage>
</organism>
<proteinExistence type="inferred from homology"/>
<dbReference type="Proteomes" id="UP000266895">
    <property type="component" value="Chromosome"/>
</dbReference>
<dbReference type="KEGG" id="ahw:NCTC11636_00920"/>
<comment type="subunit">
    <text evidence="9">The Tat system comprises two distinct complexes: a TatABC complex, containing multiple copies of TatA, TatB and TatC subunits, and a separate TatA complex, containing only TatA subunits. Substrates initially bind to the TatABC complex, which probably triggers association of the separate TatA complex to form the active translocon.</text>
</comment>
<feature type="compositionally biased region" description="Low complexity" evidence="10">
    <location>
        <begin position="195"/>
        <end position="205"/>
    </location>
</feature>
<evidence type="ECO:0000256" key="10">
    <source>
        <dbReference type="SAM" id="MobiDB-lite"/>
    </source>
</evidence>
<evidence type="ECO:0000256" key="2">
    <source>
        <dbReference type="ARBA" id="ARBA00022448"/>
    </source>
</evidence>
<dbReference type="HAMAP" id="MF_00237">
    <property type="entry name" value="TatB"/>
    <property type="match status" value="1"/>
</dbReference>
<feature type="region of interest" description="Disordered" evidence="10">
    <location>
        <begin position="189"/>
        <end position="343"/>
    </location>
</feature>
<dbReference type="AlphaFoldDB" id="A0A3S4T988"/>
<keyword evidence="4 9" id="KW-0812">Transmembrane</keyword>
<evidence type="ECO:0000256" key="5">
    <source>
        <dbReference type="ARBA" id="ARBA00022927"/>
    </source>
</evidence>
<protein>
    <recommendedName>
        <fullName evidence="9">Sec-independent protein translocase protein TatB</fullName>
    </recommendedName>
</protein>
<dbReference type="InterPro" id="IPR003369">
    <property type="entry name" value="TatA/B/E"/>
</dbReference>
<evidence type="ECO:0000256" key="1">
    <source>
        <dbReference type="ARBA" id="ARBA00004167"/>
    </source>
</evidence>
<evidence type="ECO:0000313" key="12">
    <source>
        <dbReference type="EMBL" id="VEG27208.1"/>
    </source>
</evidence>
<keyword evidence="6 9" id="KW-1133">Transmembrane helix</keyword>
<accession>A0A3S4T988</accession>
<dbReference type="Pfam" id="PF02416">
    <property type="entry name" value="TatA_B_E"/>
    <property type="match status" value="1"/>
</dbReference>
<name>A0A3S4T988_9ACTO</name>
<feature type="compositionally biased region" description="Low complexity" evidence="10">
    <location>
        <begin position="213"/>
        <end position="228"/>
    </location>
</feature>
<keyword evidence="2 9" id="KW-0813">Transport</keyword>
<reference evidence="12 13" key="1">
    <citation type="submission" date="2018-12" db="EMBL/GenBank/DDBJ databases">
        <authorList>
            <consortium name="Pathogen Informatics"/>
        </authorList>
    </citation>
    <scope>NUCLEOTIDE SEQUENCE [LARGE SCALE GENOMIC DNA]</scope>
    <source>
        <strain evidence="12 13">NCTC11636</strain>
    </source>
</reference>
<dbReference type="EMBL" id="LR134350">
    <property type="protein sequence ID" value="VEG27208.1"/>
    <property type="molecule type" value="Genomic_DNA"/>
</dbReference>
<keyword evidence="13" id="KW-1185">Reference proteome</keyword>
<dbReference type="GO" id="GO:0043953">
    <property type="term" value="P:protein transport by the Tat complex"/>
    <property type="evidence" value="ECO:0007669"/>
    <property type="project" value="UniProtKB-UniRule"/>
</dbReference>
<gene>
    <name evidence="9" type="primary">tatB</name>
    <name evidence="12" type="ORF">NCTC11636_00920</name>
</gene>
<evidence type="ECO:0000256" key="11">
    <source>
        <dbReference type="SAM" id="Phobius"/>
    </source>
</evidence>
<evidence type="ECO:0000256" key="8">
    <source>
        <dbReference type="ARBA" id="ARBA00023136"/>
    </source>
</evidence>
<dbReference type="GO" id="GO:0033281">
    <property type="term" value="C:TAT protein transport complex"/>
    <property type="evidence" value="ECO:0007669"/>
    <property type="project" value="UniProtKB-UniRule"/>
</dbReference>
<evidence type="ECO:0000256" key="6">
    <source>
        <dbReference type="ARBA" id="ARBA00022989"/>
    </source>
</evidence>
<evidence type="ECO:0000256" key="9">
    <source>
        <dbReference type="HAMAP-Rule" id="MF_00237"/>
    </source>
</evidence>
<feature type="compositionally biased region" description="Low complexity" evidence="10">
    <location>
        <begin position="235"/>
        <end position="266"/>
    </location>
</feature>
<dbReference type="GO" id="GO:0008320">
    <property type="term" value="F:protein transmembrane transporter activity"/>
    <property type="evidence" value="ECO:0007669"/>
    <property type="project" value="UniProtKB-UniRule"/>
</dbReference>
<sequence length="365" mass="38106">MESSAGVWGTAEHLRQGAALAPIVPGPGRRGVYRRWRCVPGPGGTACRRVSGPPYTDRVFGISGAEFFVIVLVAVLVVGPQRLPEYTRKLTQAVRRLRVFLDDAKVQIAEEVGPELGDLDLSDLDPRNYDPRKIVRDALGEDLDAIRRDLANPFQSVAKTVKETSDDAVAAAAGARGSKSLSTMINDKAEETRRANASRQAAAAARQDETPESSEPSETTEAPGTSEEPGTDPVEGTTGTEAAEAAEATEAADATEAAEAAEATTDPGSTSGPDLVRAEAEAQAVTAEIPEVEQAGTVEVSDNAGPEEPEASDGPADPAAVPSSLSEDDARAPEPVRPISPRDIVRAARAAARTRAEAAEAVVEV</sequence>
<dbReference type="InterPro" id="IPR018448">
    <property type="entry name" value="TatB"/>
</dbReference>
<evidence type="ECO:0000256" key="7">
    <source>
        <dbReference type="ARBA" id="ARBA00023010"/>
    </source>
</evidence>
<evidence type="ECO:0000313" key="13">
    <source>
        <dbReference type="Proteomes" id="UP000266895"/>
    </source>
</evidence>